<dbReference type="AlphaFoldDB" id="A0A4D4KR86"/>
<dbReference type="PROSITE" id="PS51257">
    <property type="entry name" value="PROKAR_LIPOPROTEIN"/>
    <property type="match status" value="1"/>
</dbReference>
<sequence>MREIGKAKRRPAEARAVIQIGIVIGCADGYFDDSERDVVREACSALDIPRPSSTSTAPCASPARTGPRTRSPRRPATGCPGGRTPVRDG</sequence>
<protein>
    <recommendedName>
        <fullName evidence="2">Co-chaperone DjlA N-terminal domain-containing protein</fullName>
    </recommendedName>
</protein>
<feature type="compositionally biased region" description="Low complexity" evidence="1">
    <location>
        <begin position="49"/>
        <end position="78"/>
    </location>
</feature>
<gene>
    <name evidence="3" type="ORF">SVIO_020680</name>
</gene>
<evidence type="ECO:0000259" key="2">
    <source>
        <dbReference type="Pfam" id="PF05099"/>
    </source>
</evidence>
<feature type="domain" description="Co-chaperone DjlA N-terminal" evidence="2">
    <location>
        <begin position="6"/>
        <end position="50"/>
    </location>
</feature>
<dbReference type="InterPro" id="IPR029024">
    <property type="entry name" value="TerB-like"/>
</dbReference>
<dbReference type="EMBL" id="BJHW01000001">
    <property type="protein sequence ID" value="GDY51445.1"/>
    <property type="molecule type" value="Genomic_DNA"/>
</dbReference>
<evidence type="ECO:0000256" key="1">
    <source>
        <dbReference type="SAM" id="MobiDB-lite"/>
    </source>
</evidence>
<dbReference type="SUPFAM" id="SSF158682">
    <property type="entry name" value="TerB-like"/>
    <property type="match status" value="1"/>
</dbReference>
<comment type="caution">
    <text evidence="3">The sequence shown here is derived from an EMBL/GenBank/DDBJ whole genome shotgun (WGS) entry which is preliminary data.</text>
</comment>
<dbReference type="Proteomes" id="UP000301309">
    <property type="component" value="Unassembled WGS sequence"/>
</dbReference>
<name>A0A4D4KR86_STRVO</name>
<accession>A0A4D4KR86</accession>
<dbReference type="Gene3D" id="1.10.3680.10">
    <property type="entry name" value="TerB-like"/>
    <property type="match status" value="1"/>
</dbReference>
<feature type="region of interest" description="Disordered" evidence="1">
    <location>
        <begin position="48"/>
        <end position="89"/>
    </location>
</feature>
<keyword evidence="4" id="KW-1185">Reference proteome</keyword>
<dbReference type="Pfam" id="PF05099">
    <property type="entry name" value="TerB"/>
    <property type="match status" value="1"/>
</dbReference>
<organism evidence="3 4">
    <name type="scientific">Streptomyces violaceusniger</name>
    <dbReference type="NCBI Taxonomy" id="68280"/>
    <lineage>
        <taxon>Bacteria</taxon>
        <taxon>Bacillati</taxon>
        <taxon>Actinomycetota</taxon>
        <taxon>Actinomycetes</taxon>
        <taxon>Kitasatosporales</taxon>
        <taxon>Streptomycetaceae</taxon>
        <taxon>Streptomyces</taxon>
        <taxon>Streptomyces violaceusniger group</taxon>
    </lineage>
</organism>
<reference evidence="3 4" key="1">
    <citation type="journal article" date="2020" name="Int. J. Syst. Evol. Microbiol.">
        <title>Reclassification of Streptomyces castelarensis and Streptomyces sporoclivatus as later heterotypic synonyms of Streptomyces antimycoticus.</title>
        <authorList>
            <person name="Komaki H."/>
            <person name="Tamura T."/>
        </authorList>
    </citation>
    <scope>NUCLEOTIDE SEQUENCE [LARGE SCALE GENOMIC DNA]</scope>
    <source>
        <strain evidence="3 4">NBRC 13459</strain>
    </source>
</reference>
<dbReference type="InterPro" id="IPR007791">
    <property type="entry name" value="DjlA_N"/>
</dbReference>
<dbReference type="CDD" id="cd07176">
    <property type="entry name" value="terB"/>
    <property type="match status" value="1"/>
</dbReference>
<proteinExistence type="predicted"/>
<evidence type="ECO:0000313" key="4">
    <source>
        <dbReference type="Proteomes" id="UP000301309"/>
    </source>
</evidence>
<evidence type="ECO:0000313" key="3">
    <source>
        <dbReference type="EMBL" id="GDY51445.1"/>
    </source>
</evidence>